<dbReference type="EMBL" id="MLAK01000709">
    <property type="protein sequence ID" value="OHT06987.1"/>
    <property type="molecule type" value="Genomic_DNA"/>
</dbReference>
<dbReference type="InterPro" id="IPR001005">
    <property type="entry name" value="SANT/Myb"/>
</dbReference>
<dbReference type="SUPFAM" id="SSF46689">
    <property type="entry name" value="Homeodomain-like"/>
    <property type="match status" value="2"/>
</dbReference>
<evidence type="ECO:0000256" key="3">
    <source>
        <dbReference type="SAM" id="MobiDB-lite"/>
    </source>
</evidence>
<dbReference type="GO" id="GO:0005634">
    <property type="term" value="C:nucleus"/>
    <property type="evidence" value="ECO:0007669"/>
    <property type="project" value="TreeGrafter"/>
</dbReference>
<organism evidence="6 7">
    <name type="scientific">Tritrichomonas foetus</name>
    <dbReference type="NCBI Taxonomy" id="1144522"/>
    <lineage>
        <taxon>Eukaryota</taxon>
        <taxon>Metamonada</taxon>
        <taxon>Parabasalia</taxon>
        <taxon>Tritrichomonadida</taxon>
        <taxon>Tritrichomonadidae</taxon>
        <taxon>Tritrichomonas</taxon>
    </lineage>
</organism>
<dbReference type="GO" id="GO:0000981">
    <property type="term" value="F:DNA-binding transcription factor activity, RNA polymerase II-specific"/>
    <property type="evidence" value="ECO:0007669"/>
    <property type="project" value="TreeGrafter"/>
</dbReference>
<dbReference type="Gene3D" id="1.10.10.60">
    <property type="entry name" value="Homeodomain-like"/>
    <property type="match status" value="3"/>
</dbReference>
<dbReference type="RefSeq" id="XP_068360123.1">
    <property type="nucleotide sequence ID" value="XM_068503994.1"/>
</dbReference>
<feature type="domain" description="HTH myb-type" evidence="5">
    <location>
        <begin position="112"/>
        <end position="166"/>
    </location>
</feature>
<feature type="region of interest" description="Disordered" evidence="3">
    <location>
        <begin position="172"/>
        <end position="198"/>
    </location>
</feature>
<dbReference type="OrthoDB" id="2143914at2759"/>
<feature type="domain" description="Myb-like" evidence="4">
    <location>
        <begin position="60"/>
        <end position="111"/>
    </location>
</feature>
<dbReference type="PROSITE" id="PS50090">
    <property type="entry name" value="MYB_LIKE"/>
    <property type="match status" value="3"/>
</dbReference>
<dbReference type="VEuPathDB" id="TrichDB:TRFO_24872"/>
<name>A0A1J4K722_9EUKA</name>
<dbReference type="InterPro" id="IPR009057">
    <property type="entry name" value="Homeodomain-like_sf"/>
</dbReference>
<proteinExistence type="predicted"/>
<feature type="domain" description="HTH myb-type" evidence="5">
    <location>
        <begin position="60"/>
        <end position="111"/>
    </location>
</feature>
<protein>
    <submittedName>
        <fullName evidence="6">Myb-like DNA-binding domain containing protein</fullName>
    </submittedName>
</protein>
<evidence type="ECO:0000313" key="6">
    <source>
        <dbReference type="EMBL" id="OHT06987.1"/>
    </source>
</evidence>
<dbReference type="FunFam" id="1.10.10.60:FF:000010">
    <property type="entry name" value="Transcriptional activator Myb isoform A"/>
    <property type="match status" value="1"/>
</dbReference>
<evidence type="ECO:0000259" key="4">
    <source>
        <dbReference type="PROSITE" id="PS50090"/>
    </source>
</evidence>
<dbReference type="AlphaFoldDB" id="A0A1J4K722"/>
<evidence type="ECO:0000256" key="1">
    <source>
        <dbReference type="ARBA" id="ARBA00022737"/>
    </source>
</evidence>
<gene>
    <name evidence="6" type="ORF">TRFO_24872</name>
</gene>
<feature type="domain" description="Myb-like" evidence="4">
    <location>
        <begin position="9"/>
        <end position="59"/>
    </location>
</feature>
<dbReference type="InterPro" id="IPR017930">
    <property type="entry name" value="Myb_dom"/>
</dbReference>
<evidence type="ECO:0000256" key="2">
    <source>
        <dbReference type="ARBA" id="ARBA00023125"/>
    </source>
</evidence>
<evidence type="ECO:0000259" key="5">
    <source>
        <dbReference type="PROSITE" id="PS51294"/>
    </source>
</evidence>
<dbReference type="Pfam" id="PF00249">
    <property type="entry name" value="Myb_DNA-binding"/>
    <property type="match status" value="1"/>
</dbReference>
<dbReference type="Proteomes" id="UP000179807">
    <property type="component" value="Unassembled WGS sequence"/>
</dbReference>
<keyword evidence="7" id="KW-1185">Reference proteome</keyword>
<dbReference type="PANTHER" id="PTHR45614:SF25">
    <property type="entry name" value="MYB PROTEIN"/>
    <property type="match status" value="1"/>
</dbReference>
<feature type="domain" description="Myb-like" evidence="4">
    <location>
        <begin position="112"/>
        <end position="162"/>
    </location>
</feature>
<dbReference type="CDD" id="cd00167">
    <property type="entry name" value="SANT"/>
    <property type="match status" value="3"/>
</dbReference>
<keyword evidence="2" id="KW-0238">DNA-binding</keyword>
<dbReference type="GO" id="GO:0000978">
    <property type="term" value="F:RNA polymerase II cis-regulatory region sequence-specific DNA binding"/>
    <property type="evidence" value="ECO:0007669"/>
    <property type="project" value="TreeGrafter"/>
</dbReference>
<evidence type="ECO:0000313" key="7">
    <source>
        <dbReference type="Proteomes" id="UP000179807"/>
    </source>
</evidence>
<dbReference type="PROSITE" id="PS51294">
    <property type="entry name" value="HTH_MYB"/>
    <property type="match status" value="2"/>
</dbReference>
<dbReference type="GeneID" id="94838698"/>
<dbReference type="SMART" id="SM00717">
    <property type="entry name" value="SANT"/>
    <property type="match status" value="3"/>
</dbReference>
<keyword evidence="1" id="KW-0677">Repeat</keyword>
<dbReference type="Pfam" id="PF13921">
    <property type="entry name" value="Myb_DNA-bind_6"/>
    <property type="match status" value="1"/>
</dbReference>
<sequence length="279" mass="32509">MSFSFNQQTKTSKTTKWTKVEDMLLQSLKENPVASWEEISQHFPTKTQHQLIERWDKVLNPNITKKVWTKEEDEIIVKFVEQYGTKNWTRLAVSLPGRVGKQCRERWRNHLDPNVKHSPWTDEEDQQLVDLHEKYGNQWVKIAEFMPGRTDNTVKNRWNSTLKKRIESLKTGIPLPKRGRPPLSTKVPKSADDIPKPPKFAEIVNETKTVETPAAPTPMIMSPFNQMSPFPYWSPSFERVAYDQFDYNENLFSPSILNPPQSDVKKNDHIFSLSKGDQS</sequence>
<dbReference type="PANTHER" id="PTHR45614">
    <property type="entry name" value="MYB PROTEIN-RELATED"/>
    <property type="match status" value="1"/>
</dbReference>
<reference evidence="6" key="1">
    <citation type="submission" date="2016-10" db="EMBL/GenBank/DDBJ databases">
        <authorList>
            <person name="Benchimol M."/>
            <person name="Almeida L.G."/>
            <person name="Vasconcelos A.T."/>
            <person name="Perreira-Neves A."/>
            <person name="Rosa I.A."/>
            <person name="Tasca T."/>
            <person name="Bogo M.R."/>
            <person name="de Souza W."/>
        </authorList>
    </citation>
    <scope>NUCLEOTIDE SEQUENCE [LARGE SCALE GENOMIC DNA]</scope>
    <source>
        <strain evidence="6">K</strain>
    </source>
</reference>
<dbReference type="InterPro" id="IPR050560">
    <property type="entry name" value="MYB_TF"/>
</dbReference>
<comment type="caution">
    <text evidence="6">The sequence shown here is derived from an EMBL/GenBank/DDBJ whole genome shotgun (WGS) entry which is preliminary data.</text>
</comment>
<accession>A0A1J4K722</accession>
<feature type="region of interest" description="Disordered" evidence="3">
    <location>
        <begin position="257"/>
        <end position="279"/>
    </location>
</feature>